<dbReference type="InterPro" id="IPR020568">
    <property type="entry name" value="Ribosomal_Su5_D2-typ_SF"/>
</dbReference>
<feature type="domain" description="Impact N-terminal" evidence="2">
    <location>
        <begin position="16"/>
        <end position="119"/>
    </location>
</feature>
<protein>
    <submittedName>
        <fullName evidence="3">YigZ family protein</fullName>
    </submittedName>
</protein>
<dbReference type="InterPro" id="IPR001498">
    <property type="entry name" value="Impact_N"/>
</dbReference>
<keyword evidence="4" id="KW-1185">Reference proteome</keyword>
<dbReference type="PANTHER" id="PTHR16301:SF20">
    <property type="entry name" value="IMPACT FAMILY MEMBER YIGZ"/>
    <property type="match status" value="1"/>
</dbReference>
<dbReference type="RefSeq" id="WP_263607846.1">
    <property type="nucleotide sequence ID" value="NZ_JAOVQM010000002.1"/>
</dbReference>
<proteinExistence type="inferred from homology"/>
<dbReference type="Pfam" id="PF01205">
    <property type="entry name" value="Impact_N"/>
    <property type="match status" value="1"/>
</dbReference>
<evidence type="ECO:0000256" key="1">
    <source>
        <dbReference type="ARBA" id="ARBA00007665"/>
    </source>
</evidence>
<organism evidence="3 4">
    <name type="scientific">Paracholeplasma manati</name>
    <dbReference type="NCBI Taxonomy" id="591373"/>
    <lineage>
        <taxon>Bacteria</taxon>
        <taxon>Bacillati</taxon>
        <taxon>Mycoplasmatota</taxon>
        <taxon>Mollicutes</taxon>
        <taxon>Acholeplasmatales</taxon>
        <taxon>Acholeplasmataceae</taxon>
        <taxon>Paracholeplasma</taxon>
    </lineage>
</organism>
<dbReference type="Proteomes" id="UP001177160">
    <property type="component" value="Unassembled WGS sequence"/>
</dbReference>
<comment type="caution">
    <text evidence="3">The sequence shown here is derived from an EMBL/GenBank/DDBJ whole genome shotgun (WGS) entry which is preliminary data.</text>
</comment>
<sequence length="201" mass="22719">MYYIQSEVKTELVIDKSRFIGQLYIVHSVEEAQATLERVRLIQREANHNCYAYIIRDGKEVKSSDDKEPAKTAGVPILEVLKHHQLTDVLCVVTRYFGGIKLGAGGLIRAYTNAAAEAVKLTNQYSLVKKPMVKMHLPYGLFDTFVYQTKDTVTIVDKTFGEDIELDLILNELTVDTLRSTYHQTKVIDLGVVDVQVPKID</sequence>
<comment type="similarity">
    <text evidence="1">Belongs to the IMPACT family.</text>
</comment>
<name>A0ABT2Y4N6_9MOLU</name>
<dbReference type="Gene3D" id="3.30.230.30">
    <property type="entry name" value="Impact, N-terminal domain"/>
    <property type="match status" value="1"/>
</dbReference>
<evidence type="ECO:0000313" key="3">
    <source>
        <dbReference type="EMBL" id="MCV2231700.1"/>
    </source>
</evidence>
<dbReference type="EMBL" id="JAOVQM010000002">
    <property type="protein sequence ID" value="MCV2231700.1"/>
    <property type="molecule type" value="Genomic_DNA"/>
</dbReference>
<dbReference type="PROSITE" id="PS00910">
    <property type="entry name" value="UPF0029"/>
    <property type="match status" value="1"/>
</dbReference>
<accession>A0ABT2Y4N6</accession>
<evidence type="ECO:0000313" key="4">
    <source>
        <dbReference type="Proteomes" id="UP001177160"/>
    </source>
</evidence>
<dbReference type="PANTHER" id="PTHR16301">
    <property type="entry name" value="IMPACT-RELATED"/>
    <property type="match status" value="1"/>
</dbReference>
<dbReference type="InterPro" id="IPR020569">
    <property type="entry name" value="UPF0029_Impact_CS"/>
</dbReference>
<reference evidence="3" key="1">
    <citation type="submission" date="2022-09" db="EMBL/GenBank/DDBJ databases">
        <title>Novel Mycoplasma species identified in domestic and wild animals.</title>
        <authorList>
            <person name="Volokhov D.V."/>
            <person name="Furtak V.A."/>
            <person name="Zagorodnyaya T.A."/>
        </authorList>
    </citation>
    <scope>NUCLEOTIDE SEQUENCE</scope>
    <source>
        <strain evidence="3">Oakley</strain>
    </source>
</reference>
<evidence type="ECO:0000259" key="2">
    <source>
        <dbReference type="Pfam" id="PF01205"/>
    </source>
</evidence>
<dbReference type="SUPFAM" id="SSF54211">
    <property type="entry name" value="Ribosomal protein S5 domain 2-like"/>
    <property type="match status" value="1"/>
</dbReference>
<gene>
    <name evidence="3" type="ORF">N7548_02560</name>
</gene>
<dbReference type="InterPro" id="IPR036956">
    <property type="entry name" value="Impact_N_sf"/>
</dbReference>
<dbReference type="InterPro" id="IPR023582">
    <property type="entry name" value="Impact"/>
</dbReference>